<protein>
    <recommendedName>
        <fullName evidence="10">Chloride channel protein</fullName>
    </recommendedName>
</protein>
<evidence type="ECO:0000256" key="4">
    <source>
        <dbReference type="ARBA" id="ARBA00022989"/>
    </source>
</evidence>
<feature type="transmembrane region" description="Helical" evidence="7">
    <location>
        <begin position="113"/>
        <end position="138"/>
    </location>
</feature>
<feature type="transmembrane region" description="Helical" evidence="7">
    <location>
        <begin position="12"/>
        <end position="34"/>
    </location>
</feature>
<keyword evidence="4 7" id="KW-1133">Transmembrane helix</keyword>
<dbReference type="InterPro" id="IPR014743">
    <property type="entry name" value="Cl-channel_core"/>
</dbReference>
<dbReference type="PRINTS" id="PR00762">
    <property type="entry name" value="CLCHANNEL"/>
</dbReference>
<comment type="subcellular location">
    <subcellularLocation>
        <location evidence="1">Membrane</location>
        <topology evidence="1">Multi-pass membrane protein</topology>
    </subcellularLocation>
</comment>
<keyword evidence="2 7" id="KW-0812">Transmembrane</keyword>
<evidence type="ECO:0000313" key="8">
    <source>
        <dbReference type="Ensembl" id="ENSECRP00000020938.1"/>
    </source>
</evidence>
<dbReference type="InterPro" id="IPR051280">
    <property type="entry name" value="Cl-channel/antiporter"/>
</dbReference>
<reference evidence="8" key="1">
    <citation type="submission" date="2025-08" db="UniProtKB">
        <authorList>
            <consortium name="Ensembl"/>
        </authorList>
    </citation>
    <scope>IDENTIFICATION</scope>
</reference>
<feature type="transmembrane region" description="Helical" evidence="7">
    <location>
        <begin position="170"/>
        <end position="191"/>
    </location>
</feature>
<evidence type="ECO:0000256" key="6">
    <source>
        <dbReference type="ARBA" id="ARBA00023136"/>
    </source>
</evidence>
<evidence type="ECO:0000256" key="3">
    <source>
        <dbReference type="ARBA" id="ARBA00022737"/>
    </source>
</evidence>
<dbReference type="SUPFAM" id="SSF81340">
    <property type="entry name" value="Clc chloride channel"/>
    <property type="match status" value="1"/>
</dbReference>
<name>A0A8C4STU5_ERPCA</name>
<dbReference type="Proteomes" id="UP000694620">
    <property type="component" value="Unassembled WGS sequence"/>
</dbReference>
<dbReference type="Pfam" id="PF00654">
    <property type="entry name" value="Voltage_CLC"/>
    <property type="match status" value="1"/>
</dbReference>
<dbReference type="InterPro" id="IPR001807">
    <property type="entry name" value="ClC"/>
</dbReference>
<dbReference type="GeneTree" id="ENSGT00940000158458"/>
<sequence length="251" mass="27944">VFRIMYVHRPFLQVAEAVLVASVTATVAFAMIYFSEDCKSLGEEPVEHPLQMFCKDGEYNSMATAFFNTPEKSVRSLFHDPPGLYKPQTLGLFTLSYFLLACWTYGLTVSAGVFIPSLLIGAAWGRLFGILLLICGFFQSSNLYLFIKIGGIVRMTLSLTVIIVEATGNVTFGLPIMLVLITAKIVGDYFVEGLYDIHIKLQSVPFLHWEPPPTSHALTASSIKGKIELKMDKHQCDFSNMKSVYNVFLST</sequence>
<evidence type="ECO:0008006" key="10">
    <source>
        <dbReference type="Google" id="ProtNLM"/>
    </source>
</evidence>
<reference evidence="8" key="2">
    <citation type="submission" date="2025-09" db="UniProtKB">
        <authorList>
            <consortium name="Ensembl"/>
        </authorList>
    </citation>
    <scope>IDENTIFICATION</scope>
</reference>
<dbReference type="Gene3D" id="1.10.3080.10">
    <property type="entry name" value="Clc chloride channel"/>
    <property type="match status" value="1"/>
</dbReference>
<evidence type="ECO:0000256" key="7">
    <source>
        <dbReference type="SAM" id="Phobius"/>
    </source>
</evidence>
<keyword evidence="6 7" id="KW-0472">Membrane</keyword>
<dbReference type="GO" id="GO:0005765">
    <property type="term" value="C:lysosomal membrane"/>
    <property type="evidence" value="ECO:0007669"/>
    <property type="project" value="TreeGrafter"/>
</dbReference>
<keyword evidence="3" id="KW-0677">Repeat</keyword>
<organism evidence="8 9">
    <name type="scientific">Erpetoichthys calabaricus</name>
    <name type="common">Rope fish</name>
    <name type="synonym">Calamoichthys calabaricus</name>
    <dbReference type="NCBI Taxonomy" id="27687"/>
    <lineage>
        <taxon>Eukaryota</taxon>
        <taxon>Metazoa</taxon>
        <taxon>Chordata</taxon>
        <taxon>Craniata</taxon>
        <taxon>Vertebrata</taxon>
        <taxon>Euteleostomi</taxon>
        <taxon>Actinopterygii</taxon>
        <taxon>Polypteriformes</taxon>
        <taxon>Polypteridae</taxon>
        <taxon>Erpetoichthys</taxon>
    </lineage>
</organism>
<accession>A0A8C4STU5</accession>
<keyword evidence="9" id="KW-1185">Reference proteome</keyword>
<keyword evidence="5" id="KW-0129">CBS domain</keyword>
<evidence type="ECO:0000313" key="9">
    <source>
        <dbReference type="Proteomes" id="UP000694620"/>
    </source>
</evidence>
<dbReference type="PANTHER" id="PTHR11689">
    <property type="entry name" value="CHLORIDE CHANNEL PROTEIN CLC FAMILY MEMBER"/>
    <property type="match status" value="1"/>
</dbReference>
<evidence type="ECO:0000256" key="1">
    <source>
        <dbReference type="ARBA" id="ARBA00004141"/>
    </source>
</evidence>
<evidence type="ECO:0000256" key="2">
    <source>
        <dbReference type="ARBA" id="ARBA00022692"/>
    </source>
</evidence>
<dbReference type="Ensembl" id="ENSECRT00000021390.1">
    <property type="protein sequence ID" value="ENSECRP00000020938.1"/>
    <property type="gene ID" value="ENSECRG00000014076.1"/>
</dbReference>
<dbReference type="AlphaFoldDB" id="A0A8C4STU5"/>
<dbReference type="PANTHER" id="PTHR11689:SF136">
    <property type="entry name" value="H(+)_CL(-) EXCHANGE TRANSPORTER 7"/>
    <property type="match status" value="1"/>
</dbReference>
<feature type="transmembrane region" description="Helical" evidence="7">
    <location>
        <begin position="89"/>
        <end position="107"/>
    </location>
</feature>
<evidence type="ECO:0000256" key="5">
    <source>
        <dbReference type="ARBA" id="ARBA00023122"/>
    </source>
</evidence>
<dbReference type="GO" id="GO:0015108">
    <property type="term" value="F:chloride transmembrane transporter activity"/>
    <property type="evidence" value="ECO:0007669"/>
    <property type="project" value="InterPro"/>
</dbReference>
<proteinExistence type="predicted"/>